<reference evidence="2 3" key="1">
    <citation type="submission" date="2019-10" db="EMBL/GenBank/DDBJ databases">
        <title>Prolixibacter strains distinguished by the presence of nitrate reductase genes were adept at nitrate-dependent anaerobic corrosion of metallic iron and carbon steel.</title>
        <authorList>
            <person name="Iino T."/>
            <person name="Shono N."/>
            <person name="Ito K."/>
            <person name="Nakamura R."/>
            <person name="Sueoka K."/>
            <person name="Harayama S."/>
            <person name="Ohkuma M."/>
        </authorList>
    </citation>
    <scope>NUCLEOTIDE SEQUENCE [LARGE SCALE GENOMIC DNA]</scope>
    <source>
        <strain evidence="2 3">JCM 13498</strain>
    </source>
</reference>
<dbReference type="EMBL" id="BLAX01000001">
    <property type="protein sequence ID" value="GET33413.1"/>
    <property type="molecule type" value="Genomic_DNA"/>
</dbReference>
<accession>A0A5M4B0Q2</accession>
<dbReference type="AlphaFoldDB" id="A0A5M4B0Q2"/>
<dbReference type="Pfam" id="PF13521">
    <property type="entry name" value="AAA_28"/>
    <property type="match status" value="1"/>
</dbReference>
<name>A0A5M4B0Q2_9BACT</name>
<protein>
    <submittedName>
        <fullName evidence="2">ATPase</fullName>
    </submittedName>
</protein>
<dbReference type="RefSeq" id="WP_025864437.1">
    <property type="nucleotide sequence ID" value="NZ_BLAX01000001.1"/>
</dbReference>
<sequence>MVYVLTGGPGFGKTALAEKLALKGYQIGPEIARVLIDEQLKKGGEILPWRNSREFERRVMESRIRFIQQIPDKEIAFADRGLPDQVAFSLYKGKPVSEPLAAAVKNHRYAETVFITPPWREIYTEDDIRKETFEEACRIHDWIVKAYREAGYHLVEIPKGSVDERVKFIADFVSSAI</sequence>
<comment type="caution">
    <text evidence="2">The sequence shown here is derived from an EMBL/GenBank/DDBJ whole genome shotgun (WGS) entry which is preliminary data.</text>
</comment>
<gene>
    <name evidence="2" type="ORF">PbJCM13498_22760</name>
</gene>
<evidence type="ECO:0000313" key="3">
    <source>
        <dbReference type="Proteomes" id="UP000391834"/>
    </source>
</evidence>
<evidence type="ECO:0000259" key="1">
    <source>
        <dbReference type="Pfam" id="PF13521"/>
    </source>
</evidence>
<dbReference type="InterPro" id="IPR027417">
    <property type="entry name" value="P-loop_NTPase"/>
</dbReference>
<dbReference type="OrthoDB" id="5638848at2"/>
<proteinExistence type="predicted"/>
<keyword evidence="3" id="KW-1185">Reference proteome</keyword>
<evidence type="ECO:0000313" key="2">
    <source>
        <dbReference type="EMBL" id="GET33413.1"/>
    </source>
</evidence>
<organism evidence="2 3">
    <name type="scientific">Prolixibacter bellariivorans</name>
    <dbReference type="NCBI Taxonomy" id="314319"/>
    <lineage>
        <taxon>Bacteria</taxon>
        <taxon>Pseudomonadati</taxon>
        <taxon>Bacteroidota</taxon>
        <taxon>Bacteroidia</taxon>
        <taxon>Marinilabiliales</taxon>
        <taxon>Prolixibacteraceae</taxon>
        <taxon>Prolixibacter</taxon>
    </lineage>
</organism>
<dbReference type="SUPFAM" id="SSF52540">
    <property type="entry name" value="P-loop containing nucleoside triphosphate hydrolases"/>
    <property type="match status" value="1"/>
</dbReference>
<dbReference type="InterPro" id="IPR038727">
    <property type="entry name" value="NadR/Ttd14_AAA_dom"/>
</dbReference>
<feature type="domain" description="NadR/Ttd14 AAA" evidence="1">
    <location>
        <begin position="3"/>
        <end position="165"/>
    </location>
</feature>
<dbReference type="Gene3D" id="3.40.50.300">
    <property type="entry name" value="P-loop containing nucleotide triphosphate hydrolases"/>
    <property type="match status" value="1"/>
</dbReference>
<dbReference type="Proteomes" id="UP000391834">
    <property type="component" value="Unassembled WGS sequence"/>
</dbReference>